<evidence type="ECO:0000313" key="1">
    <source>
        <dbReference type="EMBL" id="PSU32016.1"/>
    </source>
</evidence>
<protein>
    <submittedName>
        <fullName evidence="1">Uncharacterized protein</fullName>
    </submittedName>
</protein>
<name>A0A2T3IUF4_9GAMM</name>
<dbReference type="EMBL" id="PYMH01000011">
    <property type="protein sequence ID" value="PSU32016.1"/>
    <property type="molecule type" value="Genomic_DNA"/>
</dbReference>
<comment type="caution">
    <text evidence="1">The sequence shown here is derived from an EMBL/GenBank/DDBJ whole genome shotgun (WGS) entry which is preliminary data.</text>
</comment>
<dbReference type="AlphaFoldDB" id="A0A2T3IUF4"/>
<accession>A0A2T3IUF4</accession>
<keyword evidence="2" id="KW-1185">Reference proteome</keyword>
<organism evidence="1 2">
    <name type="scientific">Photobacterium lutimaris</name>
    <dbReference type="NCBI Taxonomy" id="388278"/>
    <lineage>
        <taxon>Bacteria</taxon>
        <taxon>Pseudomonadati</taxon>
        <taxon>Pseudomonadota</taxon>
        <taxon>Gammaproteobacteria</taxon>
        <taxon>Vibrionales</taxon>
        <taxon>Vibrionaceae</taxon>
        <taxon>Photobacterium</taxon>
    </lineage>
</organism>
<sequence>MHRIFPTDVKELKSGGEYIRARAKGKWLFFIRAVAVNPSGAILSTYRTCFGIKFLHVFTIFKISVLKSVGSIDRVESCTSYVR</sequence>
<dbReference type="Proteomes" id="UP000241222">
    <property type="component" value="Unassembled WGS sequence"/>
</dbReference>
<evidence type="ECO:0000313" key="2">
    <source>
        <dbReference type="Proteomes" id="UP000241222"/>
    </source>
</evidence>
<gene>
    <name evidence="1" type="ORF">C9I99_19575</name>
</gene>
<reference evidence="1 2" key="1">
    <citation type="submission" date="2018-03" db="EMBL/GenBank/DDBJ databases">
        <title>Whole genome sequencing of Histamine producing bacteria.</title>
        <authorList>
            <person name="Butler K."/>
        </authorList>
    </citation>
    <scope>NUCLEOTIDE SEQUENCE [LARGE SCALE GENOMIC DNA]</scope>
    <source>
        <strain evidence="1 2">JCM 13586</strain>
    </source>
</reference>
<proteinExistence type="predicted"/>